<dbReference type="Gene3D" id="3.40.1010.10">
    <property type="entry name" value="Cobalt-precorrin-4 Transmethylase, Domain 1"/>
    <property type="match status" value="1"/>
</dbReference>
<dbReference type="Pfam" id="PF03819">
    <property type="entry name" value="MazG"/>
    <property type="match status" value="2"/>
</dbReference>
<sequence length="482" mass="52801">MIHILGLGPGNPDQLTNETIDVLGSGRPVYLRTAIHPTVAWLDARQIPYTAFDDFYDTLPTFEAVYGAIVSAVMAAGTEDIVYAVPGNPLCGESTVMMLLKKCQEAGVGTRLYSGVSFIDACMVAVAHDPVAGLAILDAYAVVAGSQKPGPSSAALITQVHSAHMASETKLALMDIYGDQVEVALIQSAGTPDEAIRWIPLYQMDREFVDHLTTLYIPAQTKSLRDYTKLLSIMETLRAPGGCPWDREQTHESLKQYLLEETYEVIDAIEAGDLDNLVEELGDLLLQIVFHAQLGKEDGLFTMNDVIEGINEKMVRRHVHIFGDAQAETGEDVEKIWAAVKQREKGYDSLSEEMSRIPRAFPALLRAYKIQSKAGKVGFDWGNPQDALPKVAEEMAEVEEALAAGEESHIIEEIGDLLFAAVNVARLAGVQPELALNAAGTKFIHRFKGMEKMAKAEGQNLENYDLAGLDILWEQAKALKRE</sequence>
<feature type="domain" description="NTP pyrophosphohydrolase MazG-like" evidence="2">
    <location>
        <begin position="249"/>
        <end position="322"/>
    </location>
</feature>
<dbReference type="InterPro" id="IPR024180">
    <property type="entry name" value="Tetrapyrrole_Mease/MazG_pred"/>
</dbReference>
<dbReference type="PANTHER" id="PTHR30522:SF0">
    <property type="entry name" value="NUCLEOSIDE TRIPHOSPHATE PYROPHOSPHOHYDROLASE"/>
    <property type="match status" value="1"/>
</dbReference>
<dbReference type="GO" id="GO:0008168">
    <property type="term" value="F:methyltransferase activity"/>
    <property type="evidence" value="ECO:0007669"/>
    <property type="project" value="UniProtKB-KW"/>
</dbReference>
<dbReference type="GO" id="GO:0046052">
    <property type="term" value="P:UTP catabolic process"/>
    <property type="evidence" value="ECO:0007669"/>
    <property type="project" value="TreeGrafter"/>
</dbReference>
<keyword evidence="3" id="KW-0489">Methyltransferase</keyword>
<feature type="domain" description="NTP pyrophosphohydrolase MazG-like" evidence="2">
    <location>
        <begin position="385"/>
        <end position="446"/>
    </location>
</feature>
<dbReference type="InterPro" id="IPR014777">
    <property type="entry name" value="4pyrrole_Mease_sub1"/>
</dbReference>
<dbReference type="CDD" id="cd11723">
    <property type="entry name" value="YabN_N_like"/>
    <property type="match status" value="1"/>
</dbReference>
<dbReference type="PANTHER" id="PTHR30522">
    <property type="entry name" value="NUCLEOSIDE TRIPHOSPHATE PYROPHOSPHOHYDROLASE"/>
    <property type="match status" value="1"/>
</dbReference>
<evidence type="ECO:0000313" key="4">
    <source>
        <dbReference type="Proteomes" id="UP000199652"/>
    </source>
</evidence>
<dbReference type="InterPro" id="IPR048011">
    <property type="entry name" value="NTP-PPase_MazG-like_C"/>
</dbReference>
<dbReference type="GO" id="GO:0046076">
    <property type="term" value="P:dTTP catabolic process"/>
    <property type="evidence" value="ECO:0007669"/>
    <property type="project" value="TreeGrafter"/>
</dbReference>
<dbReference type="Pfam" id="PF00590">
    <property type="entry name" value="TP_methylase"/>
    <property type="match status" value="1"/>
</dbReference>
<dbReference type="AlphaFoldDB" id="A0A1H3H2V0"/>
<dbReference type="GO" id="GO:0046047">
    <property type="term" value="P:TTP catabolic process"/>
    <property type="evidence" value="ECO:0007669"/>
    <property type="project" value="TreeGrafter"/>
</dbReference>
<dbReference type="InterPro" id="IPR048015">
    <property type="entry name" value="NTP-PPase_MazG-like_N"/>
</dbReference>
<dbReference type="SUPFAM" id="SSF101386">
    <property type="entry name" value="all-alpha NTP pyrophosphatases"/>
    <property type="match status" value="2"/>
</dbReference>
<accession>A0A1H3H2V0</accession>
<organism evidence="3 4">
    <name type="scientific">Eubacterium barkeri</name>
    <name type="common">Clostridium barkeri</name>
    <dbReference type="NCBI Taxonomy" id="1528"/>
    <lineage>
        <taxon>Bacteria</taxon>
        <taxon>Bacillati</taxon>
        <taxon>Bacillota</taxon>
        <taxon>Clostridia</taxon>
        <taxon>Eubacteriales</taxon>
        <taxon>Eubacteriaceae</taxon>
        <taxon>Eubacterium</taxon>
    </lineage>
</organism>
<dbReference type="CDD" id="cd11528">
    <property type="entry name" value="NTP-PPase_MazG_Nterm"/>
    <property type="match status" value="1"/>
</dbReference>
<dbReference type="GO" id="GO:0047429">
    <property type="term" value="F:nucleoside triphosphate diphosphatase activity"/>
    <property type="evidence" value="ECO:0007669"/>
    <property type="project" value="InterPro"/>
</dbReference>
<dbReference type="RefSeq" id="WP_090245912.1">
    <property type="nucleotide sequence ID" value="NZ_FNOU01000016.1"/>
</dbReference>
<dbReference type="GO" id="GO:0032259">
    <property type="term" value="P:methylation"/>
    <property type="evidence" value="ECO:0007669"/>
    <property type="project" value="UniProtKB-KW"/>
</dbReference>
<evidence type="ECO:0000313" key="3">
    <source>
        <dbReference type="EMBL" id="SDY09781.1"/>
    </source>
</evidence>
<dbReference type="FunFam" id="1.10.287.1080:FF:000003">
    <property type="entry name" value="Nucleoside triphosphate pyrophosphohydrolase"/>
    <property type="match status" value="1"/>
</dbReference>
<keyword evidence="4" id="KW-1185">Reference proteome</keyword>
<dbReference type="GO" id="GO:0046081">
    <property type="term" value="P:dUTP catabolic process"/>
    <property type="evidence" value="ECO:0007669"/>
    <property type="project" value="TreeGrafter"/>
</dbReference>
<proteinExistence type="predicted"/>
<dbReference type="SUPFAM" id="SSF53790">
    <property type="entry name" value="Tetrapyrrole methylase"/>
    <property type="match status" value="1"/>
</dbReference>
<dbReference type="OrthoDB" id="9808939at2"/>
<dbReference type="InterPro" id="IPR035996">
    <property type="entry name" value="4pyrrol_Methylase_sf"/>
</dbReference>
<dbReference type="EMBL" id="FNOU01000016">
    <property type="protein sequence ID" value="SDY09781.1"/>
    <property type="molecule type" value="Genomic_DNA"/>
</dbReference>
<protein>
    <submittedName>
        <fullName evidence="3">Tetrapyrrole methylase family protein / MazG family protein</fullName>
    </submittedName>
</protein>
<dbReference type="GO" id="GO:0006950">
    <property type="term" value="P:response to stress"/>
    <property type="evidence" value="ECO:0007669"/>
    <property type="project" value="UniProtKB-ARBA"/>
</dbReference>
<dbReference type="InterPro" id="IPR035013">
    <property type="entry name" value="YabN_N"/>
</dbReference>
<dbReference type="NCBIfam" id="NF007113">
    <property type="entry name" value="PRK09562.1"/>
    <property type="match status" value="1"/>
</dbReference>
<feature type="domain" description="Tetrapyrrole methylase" evidence="1">
    <location>
        <begin position="1"/>
        <end position="202"/>
    </location>
</feature>
<dbReference type="Gene3D" id="1.10.287.1080">
    <property type="entry name" value="MazG-like"/>
    <property type="match status" value="2"/>
</dbReference>
<dbReference type="CDD" id="cd11529">
    <property type="entry name" value="NTP-PPase_MazG_Cterm"/>
    <property type="match status" value="1"/>
</dbReference>
<dbReference type="FunFam" id="1.10.287.1080:FF:000001">
    <property type="entry name" value="Nucleoside triphosphate pyrophosphohydrolase"/>
    <property type="match status" value="1"/>
</dbReference>
<keyword evidence="3" id="KW-0808">Transferase</keyword>
<dbReference type="STRING" id="1528.SAMN04488579_11629"/>
<dbReference type="Proteomes" id="UP000199652">
    <property type="component" value="Unassembled WGS sequence"/>
</dbReference>
<dbReference type="InterPro" id="IPR000878">
    <property type="entry name" value="4pyrrol_Mease"/>
</dbReference>
<dbReference type="GO" id="GO:0006203">
    <property type="term" value="P:dGTP catabolic process"/>
    <property type="evidence" value="ECO:0007669"/>
    <property type="project" value="TreeGrafter"/>
</dbReference>
<gene>
    <name evidence="3" type="ORF">SAMN04488579_11629</name>
</gene>
<dbReference type="InterPro" id="IPR004518">
    <property type="entry name" value="MazG-like_dom"/>
</dbReference>
<dbReference type="InterPro" id="IPR011551">
    <property type="entry name" value="NTP_PyrPHydrolase_MazG"/>
</dbReference>
<dbReference type="GO" id="GO:0046061">
    <property type="term" value="P:dATP catabolic process"/>
    <property type="evidence" value="ECO:0007669"/>
    <property type="project" value="TreeGrafter"/>
</dbReference>
<evidence type="ECO:0000259" key="1">
    <source>
        <dbReference type="Pfam" id="PF00590"/>
    </source>
</evidence>
<dbReference type="PIRSF" id="PIRSF002845">
    <property type="entry name" value="Ttrprl_mtas_MazG"/>
    <property type="match status" value="1"/>
</dbReference>
<name>A0A1H3H2V0_EUBBA</name>
<dbReference type="NCBIfam" id="TIGR00444">
    <property type="entry name" value="mazG"/>
    <property type="match status" value="1"/>
</dbReference>
<evidence type="ECO:0000259" key="2">
    <source>
        <dbReference type="Pfam" id="PF03819"/>
    </source>
</evidence>
<reference evidence="4" key="1">
    <citation type="submission" date="2016-10" db="EMBL/GenBank/DDBJ databases">
        <authorList>
            <person name="Varghese N."/>
            <person name="Submissions S."/>
        </authorList>
    </citation>
    <scope>NUCLEOTIDE SEQUENCE [LARGE SCALE GENOMIC DNA]</scope>
    <source>
        <strain evidence="4">VPI 5359</strain>
    </source>
</reference>